<dbReference type="OrthoDB" id="58662at2"/>
<protein>
    <submittedName>
        <fullName evidence="2">Uncharacterized protein</fullName>
    </submittedName>
</protein>
<dbReference type="AlphaFoldDB" id="A0A511RGU4"/>
<feature type="chain" id="PRO_5021926044" evidence="1">
    <location>
        <begin position="26"/>
        <end position="377"/>
    </location>
</feature>
<name>A0A511RGU4_9DEIN</name>
<reference evidence="2 3" key="1">
    <citation type="submission" date="2019-07" db="EMBL/GenBank/DDBJ databases">
        <title>Whole genome shotgun sequence of Oceanithermus desulfurans NBRC 100063.</title>
        <authorList>
            <person name="Hosoyama A."/>
            <person name="Uohara A."/>
            <person name="Ohji S."/>
            <person name="Ichikawa N."/>
        </authorList>
    </citation>
    <scope>NUCLEOTIDE SEQUENCE [LARGE SCALE GENOMIC DNA]</scope>
    <source>
        <strain evidence="2 3">NBRC 100063</strain>
    </source>
</reference>
<proteinExistence type="predicted"/>
<dbReference type="InterPro" id="IPR011044">
    <property type="entry name" value="Quino_amine_DH_bsu"/>
</dbReference>
<gene>
    <name evidence="2" type="ORF">ODE01S_02930</name>
</gene>
<dbReference type="SUPFAM" id="SSF50969">
    <property type="entry name" value="YVTN repeat-like/Quinoprotein amine dehydrogenase"/>
    <property type="match status" value="1"/>
</dbReference>
<dbReference type="EMBL" id="BJXN01000002">
    <property type="protein sequence ID" value="GEM88859.1"/>
    <property type="molecule type" value="Genomic_DNA"/>
</dbReference>
<accession>A0A511RGU4</accession>
<dbReference type="RefSeq" id="WP_147145098.1">
    <property type="nucleotide sequence ID" value="NZ_BJXN01000002.1"/>
</dbReference>
<keyword evidence="1" id="KW-0732">Signal</keyword>
<evidence type="ECO:0000256" key="1">
    <source>
        <dbReference type="SAM" id="SignalP"/>
    </source>
</evidence>
<organism evidence="2 3">
    <name type="scientific">Oceanithermus desulfurans NBRC 100063</name>
    <dbReference type="NCBI Taxonomy" id="1227550"/>
    <lineage>
        <taxon>Bacteria</taxon>
        <taxon>Thermotogati</taxon>
        <taxon>Deinococcota</taxon>
        <taxon>Deinococci</taxon>
        <taxon>Thermales</taxon>
        <taxon>Thermaceae</taxon>
        <taxon>Oceanithermus</taxon>
    </lineage>
</organism>
<sequence length="377" mass="38849">MRRALAGIGLTALALAAGPPLRLPAAVVWIEAVPSGVYALTSAGTAWRLEAGGAVPIAGRWRPGFLTACGPDVLGVTRAGRLGRLGNPARSDVAVAPDARPACREGRVFALGPGGRELLRLGRDLGLELRRSADALPDAQPVWVEGPRGSALALLTGPTARYPHGVLGDGLEAGALTLFDPETLEAVAGYRPGSPAVLEQLRALPAGSGRVLVTRSRPDAGAGLVLLAWREGGLAPVAEGRPMGRGFRWLNAFAAAPDRAYAVHTPHLGGPLAVYALPDLSLRTHALGVTAHALGSRNLDLAVRLGRGAAGDVLVLAGFGEPGLVVVDCGPEVCRVRRRLPLPEALASNLAFAPVPQGWRVYAGGAGGGVFVFEVRR</sequence>
<dbReference type="Proteomes" id="UP000321827">
    <property type="component" value="Unassembled WGS sequence"/>
</dbReference>
<evidence type="ECO:0000313" key="2">
    <source>
        <dbReference type="EMBL" id="GEM88859.1"/>
    </source>
</evidence>
<comment type="caution">
    <text evidence="2">The sequence shown here is derived from an EMBL/GenBank/DDBJ whole genome shotgun (WGS) entry which is preliminary data.</text>
</comment>
<evidence type="ECO:0000313" key="3">
    <source>
        <dbReference type="Proteomes" id="UP000321827"/>
    </source>
</evidence>
<feature type="signal peptide" evidence="1">
    <location>
        <begin position="1"/>
        <end position="25"/>
    </location>
</feature>